<keyword evidence="6" id="KW-0560">Oxidoreductase</keyword>
<dbReference type="InterPro" id="IPR001128">
    <property type="entry name" value="Cyt_P450"/>
</dbReference>
<dbReference type="PANTHER" id="PTHR47582">
    <property type="entry name" value="P450, PUTATIVE (EUROFUNG)-RELATED"/>
    <property type="match status" value="1"/>
</dbReference>
<evidence type="ECO:0000256" key="7">
    <source>
        <dbReference type="SAM" id="Phobius"/>
    </source>
</evidence>
<evidence type="ECO:0000256" key="5">
    <source>
        <dbReference type="ARBA" id="ARBA00023033"/>
    </source>
</evidence>
<comment type="cofactor">
    <cofactor evidence="1">
        <name>heme</name>
        <dbReference type="ChEBI" id="CHEBI:30413"/>
    </cofactor>
</comment>
<sequence length="534" mass="58472">MSTNGTVGVDAMPTARGLDAWTIMPVTIITVVIAVFLAHALGPRVEPREPPLLKPRIPFIGHIIGLMRHQANYHTILRRSSGKPIATLPMLTGKMYAVWDPHLIASALRNKSLSTTPHAIAIAPILTQIGNDTADFLRGPQGGPFMERFVHHVIPTSFKGENIQQLNKTALAGLASQLSDLGREGAGARVPNTWLWLRGLITAATSRALYGTHDPLGGNAAVEDALWAFERNLLKLTLNLPAALTPEGDRARRTLAAALAPYYAARHDEHPSTSAFVRGRTAELRDVGFPVDDIARLETMLPFAALANTVPLLFWLICFVFSRPELAAELRREVEGLVEKREGDVVTLLTGAVVEERCPRLMSCYRETLRRTVHQVSTRTAVQDTMLSDKSGRQYLIKAGSVVQMSMGTSHVLDEYWGSDVDEFKPGRFVSGKGESEDGPGSAKAMRAAFLPFGGGTHLCPGRHFAFAEMMAVIATLLLGYEIEPLEGPEWKLPVFATRSLIDAVAKPANQGEGFGVKIRRRPGWEETRWAYEV</sequence>
<dbReference type="PANTHER" id="PTHR47582:SF1">
    <property type="entry name" value="P450, PUTATIVE (EUROFUNG)-RELATED"/>
    <property type="match status" value="1"/>
</dbReference>
<evidence type="ECO:0000256" key="1">
    <source>
        <dbReference type="ARBA" id="ARBA00001971"/>
    </source>
</evidence>
<keyword evidence="6" id="KW-0349">Heme</keyword>
<dbReference type="Pfam" id="PF00067">
    <property type="entry name" value="p450"/>
    <property type="match status" value="1"/>
</dbReference>
<evidence type="ECO:0008006" key="10">
    <source>
        <dbReference type="Google" id="ProtNLM"/>
    </source>
</evidence>
<accession>A0ABQ0GHS0</accession>
<evidence type="ECO:0000256" key="6">
    <source>
        <dbReference type="RuleBase" id="RU000461"/>
    </source>
</evidence>
<keyword evidence="4 6" id="KW-0408">Iron</keyword>
<keyword evidence="7" id="KW-0812">Transmembrane</keyword>
<dbReference type="GeneID" id="98178053"/>
<dbReference type="InterPro" id="IPR017972">
    <property type="entry name" value="Cyt_P450_CS"/>
</dbReference>
<dbReference type="InterPro" id="IPR002403">
    <property type="entry name" value="Cyt_P450_E_grp-IV"/>
</dbReference>
<dbReference type="SUPFAM" id="SSF48264">
    <property type="entry name" value="Cytochrome P450"/>
    <property type="match status" value="1"/>
</dbReference>
<evidence type="ECO:0000256" key="2">
    <source>
        <dbReference type="ARBA" id="ARBA00010617"/>
    </source>
</evidence>
<gene>
    <name evidence="8" type="ORF">MFIFM68171_07310</name>
</gene>
<keyword evidence="9" id="KW-1185">Reference proteome</keyword>
<keyword evidence="7" id="KW-1133">Transmembrane helix</keyword>
<dbReference type="EMBL" id="BAAFSV010000004">
    <property type="protein sequence ID" value="GAB1317100.1"/>
    <property type="molecule type" value="Genomic_DNA"/>
</dbReference>
<organism evidence="8 9">
    <name type="scientific">Madurella fahalii</name>
    <dbReference type="NCBI Taxonomy" id="1157608"/>
    <lineage>
        <taxon>Eukaryota</taxon>
        <taxon>Fungi</taxon>
        <taxon>Dikarya</taxon>
        <taxon>Ascomycota</taxon>
        <taxon>Pezizomycotina</taxon>
        <taxon>Sordariomycetes</taxon>
        <taxon>Sordariomycetidae</taxon>
        <taxon>Sordariales</taxon>
        <taxon>Sordariales incertae sedis</taxon>
        <taxon>Madurella</taxon>
    </lineage>
</organism>
<keyword evidence="7" id="KW-0472">Membrane</keyword>
<comment type="caution">
    <text evidence="8">The sequence shown here is derived from an EMBL/GenBank/DDBJ whole genome shotgun (WGS) entry which is preliminary data.</text>
</comment>
<name>A0ABQ0GHS0_9PEZI</name>
<dbReference type="PROSITE" id="PS00086">
    <property type="entry name" value="CYTOCHROME_P450"/>
    <property type="match status" value="1"/>
</dbReference>
<dbReference type="CDD" id="cd11040">
    <property type="entry name" value="CYP7_CYP8-like"/>
    <property type="match status" value="1"/>
</dbReference>
<dbReference type="InterPro" id="IPR053007">
    <property type="entry name" value="CYP450_monoxygenase_sec-met"/>
</dbReference>
<reference evidence="8 9" key="1">
    <citation type="submission" date="2024-09" db="EMBL/GenBank/DDBJ databases">
        <title>Itraconazole resistance in Madurella fahalii resulting from another homologue of gene encoding cytochrome P450 14-alpha sterol demethylase (CYP51).</title>
        <authorList>
            <person name="Yoshioka I."/>
            <person name="Fahal A.H."/>
            <person name="Kaneko S."/>
            <person name="Yaguchi T."/>
        </authorList>
    </citation>
    <scope>NUCLEOTIDE SEQUENCE [LARGE SCALE GENOMIC DNA]</scope>
    <source>
        <strain evidence="8 9">IFM 68171</strain>
    </source>
</reference>
<dbReference type="InterPro" id="IPR036396">
    <property type="entry name" value="Cyt_P450_sf"/>
</dbReference>
<evidence type="ECO:0000256" key="4">
    <source>
        <dbReference type="ARBA" id="ARBA00023004"/>
    </source>
</evidence>
<evidence type="ECO:0000313" key="9">
    <source>
        <dbReference type="Proteomes" id="UP001628179"/>
    </source>
</evidence>
<feature type="transmembrane region" description="Helical" evidence="7">
    <location>
        <begin position="20"/>
        <end position="41"/>
    </location>
</feature>
<dbReference type="PRINTS" id="PR00465">
    <property type="entry name" value="EP450IV"/>
</dbReference>
<keyword evidence="5 6" id="KW-0503">Monooxygenase</keyword>
<evidence type="ECO:0000313" key="8">
    <source>
        <dbReference type="EMBL" id="GAB1317100.1"/>
    </source>
</evidence>
<protein>
    <recommendedName>
        <fullName evidence="10">Cytochrome P450</fullName>
    </recommendedName>
</protein>
<proteinExistence type="inferred from homology"/>
<dbReference type="Gene3D" id="1.10.630.10">
    <property type="entry name" value="Cytochrome P450"/>
    <property type="match status" value="1"/>
</dbReference>
<comment type="similarity">
    <text evidence="2 6">Belongs to the cytochrome P450 family.</text>
</comment>
<keyword evidence="3 6" id="KW-0479">Metal-binding</keyword>
<dbReference type="Proteomes" id="UP001628179">
    <property type="component" value="Unassembled WGS sequence"/>
</dbReference>
<dbReference type="RefSeq" id="XP_070918831.1">
    <property type="nucleotide sequence ID" value="XM_071062730.1"/>
</dbReference>
<evidence type="ECO:0000256" key="3">
    <source>
        <dbReference type="ARBA" id="ARBA00022723"/>
    </source>
</evidence>